<dbReference type="RefSeq" id="WP_174140118.1">
    <property type="nucleotide sequence ID" value="NZ_JABUFE010000027.1"/>
</dbReference>
<gene>
    <name evidence="2" type="ORF">HRQ87_19485</name>
</gene>
<protein>
    <recommendedName>
        <fullName evidence="4">Hint domain-containing protein</fullName>
    </recommendedName>
</protein>
<feature type="compositionally biased region" description="Polar residues" evidence="1">
    <location>
        <begin position="200"/>
        <end position="214"/>
    </location>
</feature>
<name>A0ABX2IVM0_9RHOB</name>
<feature type="region of interest" description="Disordered" evidence="1">
    <location>
        <begin position="184"/>
        <end position="214"/>
    </location>
</feature>
<evidence type="ECO:0008006" key="4">
    <source>
        <dbReference type="Google" id="ProtNLM"/>
    </source>
</evidence>
<evidence type="ECO:0000313" key="3">
    <source>
        <dbReference type="Proteomes" id="UP000777935"/>
    </source>
</evidence>
<evidence type="ECO:0000313" key="2">
    <source>
        <dbReference type="EMBL" id="NSX56967.1"/>
    </source>
</evidence>
<proteinExistence type="predicted"/>
<reference evidence="2 3" key="1">
    <citation type="submission" date="2020-06" db="EMBL/GenBank/DDBJ databases">
        <title>Sulfitobacter algicola sp. nov., isolated from green algae.</title>
        <authorList>
            <person name="Wang C."/>
        </authorList>
    </citation>
    <scope>NUCLEOTIDE SEQUENCE [LARGE SCALE GENOMIC DNA]</scope>
    <source>
        <strain evidence="2 3">1151</strain>
    </source>
</reference>
<accession>A0ABX2IVM0</accession>
<sequence>MDTGRYISRCDVPADLKNNPFSHFGIGFGFGYNDARLREGDLVVARDEETGQSLVSPVTAVMKRQATDMLWLTLEDGSGQVSRLGVTAEHPLFAVGEGWLPAGEVTPGDQIRDKNLQVLTVLAAEADQTPRIVHNLEIDGPQTYFAGELEVWGHNARNKMIDHIIWWRARGRCECCGRAVPPPGTPGIPHGDKFSFEHNPAQSTGRSSDNATSGNKCYCVRCNSRHGNRDAGKPPSNREPF</sequence>
<dbReference type="Proteomes" id="UP000777935">
    <property type="component" value="Unassembled WGS sequence"/>
</dbReference>
<organism evidence="2 3">
    <name type="scientific">Parasulfitobacter algicola</name>
    <dbReference type="NCBI Taxonomy" id="2614809"/>
    <lineage>
        <taxon>Bacteria</taxon>
        <taxon>Pseudomonadati</taxon>
        <taxon>Pseudomonadota</taxon>
        <taxon>Alphaproteobacteria</taxon>
        <taxon>Rhodobacterales</taxon>
        <taxon>Roseobacteraceae</taxon>
        <taxon>Parasulfitobacter</taxon>
    </lineage>
</organism>
<dbReference type="EMBL" id="JABUFE010000027">
    <property type="protein sequence ID" value="NSX56967.1"/>
    <property type="molecule type" value="Genomic_DNA"/>
</dbReference>
<dbReference type="SUPFAM" id="SSF51294">
    <property type="entry name" value="Hedgehog/intein (Hint) domain"/>
    <property type="match status" value="1"/>
</dbReference>
<dbReference type="Pfam" id="PF07591">
    <property type="entry name" value="PT-HINT"/>
    <property type="match status" value="1"/>
</dbReference>
<dbReference type="InterPro" id="IPR036844">
    <property type="entry name" value="Hint_dom_sf"/>
</dbReference>
<evidence type="ECO:0000256" key="1">
    <source>
        <dbReference type="SAM" id="MobiDB-lite"/>
    </source>
</evidence>
<dbReference type="Gene3D" id="2.170.16.10">
    <property type="entry name" value="Hedgehog/Intein (Hint) domain"/>
    <property type="match status" value="1"/>
</dbReference>
<comment type="caution">
    <text evidence="2">The sequence shown here is derived from an EMBL/GenBank/DDBJ whole genome shotgun (WGS) entry which is preliminary data.</text>
</comment>
<keyword evidence="3" id="KW-1185">Reference proteome</keyword>